<feature type="domain" description="USP" evidence="4">
    <location>
        <begin position="1"/>
        <end position="507"/>
    </location>
</feature>
<evidence type="ECO:0000259" key="4">
    <source>
        <dbReference type="PROSITE" id="PS50235"/>
    </source>
</evidence>
<evidence type="ECO:0000256" key="1">
    <source>
        <dbReference type="ARBA" id="ARBA00000707"/>
    </source>
</evidence>
<evidence type="ECO:0000256" key="3">
    <source>
        <dbReference type="SAM" id="MobiDB-lite"/>
    </source>
</evidence>
<dbReference type="OrthoDB" id="292964at2759"/>
<dbReference type="InterPro" id="IPR050185">
    <property type="entry name" value="Ub_carboxyl-term_hydrolase"/>
</dbReference>
<comment type="caution">
    <text evidence="5">The sequence shown here is derived from an EMBL/GenBank/DDBJ whole genome shotgun (WGS) entry which is preliminary data.</text>
</comment>
<evidence type="ECO:0000313" key="5">
    <source>
        <dbReference type="EMBL" id="PIK45626.1"/>
    </source>
</evidence>
<dbReference type="InterPro" id="IPR018200">
    <property type="entry name" value="USP_CS"/>
</dbReference>
<dbReference type="PANTHER" id="PTHR21646">
    <property type="entry name" value="UBIQUITIN CARBOXYL-TERMINAL HYDROLASE"/>
    <property type="match status" value="1"/>
</dbReference>
<dbReference type="EMBL" id="MRZV01000700">
    <property type="protein sequence ID" value="PIK45626.1"/>
    <property type="molecule type" value="Genomic_DNA"/>
</dbReference>
<dbReference type="CDD" id="cd02674">
    <property type="entry name" value="Peptidase_C19R"/>
    <property type="match status" value="1"/>
</dbReference>
<reference evidence="5 6" key="1">
    <citation type="journal article" date="2017" name="PLoS Biol.">
        <title>The sea cucumber genome provides insights into morphological evolution and visceral regeneration.</title>
        <authorList>
            <person name="Zhang X."/>
            <person name="Sun L."/>
            <person name="Yuan J."/>
            <person name="Sun Y."/>
            <person name="Gao Y."/>
            <person name="Zhang L."/>
            <person name="Li S."/>
            <person name="Dai H."/>
            <person name="Hamel J.F."/>
            <person name="Liu C."/>
            <person name="Yu Y."/>
            <person name="Liu S."/>
            <person name="Lin W."/>
            <person name="Guo K."/>
            <person name="Jin S."/>
            <person name="Xu P."/>
            <person name="Storey K.B."/>
            <person name="Huan P."/>
            <person name="Zhang T."/>
            <person name="Zhou Y."/>
            <person name="Zhang J."/>
            <person name="Lin C."/>
            <person name="Li X."/>
            <person name="Xing L."/>
            <person name="Huo D."/>
            <person name="Sun M."/>
            <person name="Wang L."/>
            <person name="Mercier A."/>
            <person name="Li F."/>
            <person name="Yang H."/>
            <person name="Xiang J."/>
        </authorList>
    </citation>
    <scope>NUCLEOTIDE SEQUENCE [LARGE SCALE GENOMIC DNA]</scope>
    <source>
        <strain evidence="5">Shaxun</strain>
        <tissue evidence="5">Muscle</tissue>
    </source>
</reference>
<dbReference type="STRING" id="307972.A0A2G8KC96"/>
<feature type="region of interest" description="Disordered" evidence="3">
    <location>
        <begin position="598"/>
        <end position="625"/>
    </location>
</feature>
<name>A0A2G8KC96_STIJA</name>
<dbReference type="Gene3D" id="3.90.70.10">
    <property type="entry name" value="Cysteine proteinases"/>
    <property type="match status" value="2"/>
</dbReference>
<dbReference type="PROSITE" id="PS00973">
    <property type="entry name" value="USP_2"/>
    <property type="match status" value="1"/>
</dbReference>
<evidence type="ECO:0000313" key="6">
    <source>
        <dbReference type="Proteomes" id="UP000230750"/>
    </source>
</evidence>
<accession>A0A2G8KC96</accession>
<comment type="catalytic activity">
    <reaction evidence="1">
        <text>Thiol-dependent hydrolysis of ester, thioester, amide, peptide and isopeptide bonds formed by the C-terminal Gly of ubiquitin (a 76-residue protein attached to proteins as an intracellular targeting signal).</text>
        <dbReference type="EC" id="3.4.19.12"/>
    </reaction>
</comment>
<evidence type="ECO:0000256" key="2">
    <source>
        <dbReference type="ARBA" id="ARBA00012759"/>
    </source>
</evidence>
<feature type="compositionally biased region" description="Polar residues" evidence="3">
    <location>
        <begin position="534"/>
        <end position="551"/>
    </location>
</feature>
<dbReference type="PROSITE" id="PS50235">
    <property type="entry name" value="USP_3"/>
    <property type="match status" value="1"/>
</dbReference>
<dbReference type="SUPFAM" id="SSF54001">
    <property type="entry name" value="Cysteine proteinases"/>
    <property type="match status" value="1"/>
</dbReference>
<dbReference type="GO" id="GO:0016579">
    <property type="term" value="P:protein deubiquitination"/>
    <property type="evidence" value="ECO:0007669"/>
    <property type="project" value="InterPro"/>
</dbReference>
<feature type="region of interest" description="Disordered" evidence="3">
    <location>
        <begin position="534"/>
        <end position="557"/>
    </location>
</feature>
<dbReference type="EC" id="3.4.19.12" evidence="2"/>
<dbReference type="GO" id="GO:0004843">
    <property type="term" value="F:cysteine-type deubiquitinase activity"/>
    <property type="evidence" value="ECO:0007669"/>
    <property type="project" value="UniProtKB-EC"/>
</dbReference>
<proteinExistence type="predicted"/>
<dbReference type="InterPro" id="IPR028889">
    <property type="entry name" value="USP"/>
</dbReference>
<sequence>MGKENSHNKSDELLAAESQANYLRHNSSFIHDIFHAQFRSSLKCLNCGQQSSTFEPFLCVSVPIPQRTTRVLTVVVAFITGEPRVIKMAVKVESSGRVAELRGEVAKQCRIAVTRLVLCEVYADGFYRCFSDLQPLHDVRDGDNIYAVEIPNNSYSALTSSQVRPYIHGVYHGQPIKEPVTLLVINQVGYGRVGKRFGQPMAIEIDRNVNFNQLKVVLLKAMGCNHIEEVMSRGCSLRIGVCSDQNGNRSILTSQCSRPLYHHIVSSMLQFTASKGEPPHIKAVVEWKEDLTHLFSEGAIDVHIAEHEDYRRLKSTHSQPVCATLQECLDVFTQEEKLAADNAWQCMNCRKLQQCTKKLSLWSLPDILVVHLKRFKQTSSSRHKLSTMVQFPVEGLDLSSYVEQNQNQNNQAGSQSKINLINNLTKWSQWRSSSDHRPSTTSQGPDCMYDLHAVCNHVGNLSGGHYTAYCKNSTNNQWYHFDDTKLTSVSEDSIASKGAYILFYHRRSSFSTNTMGHFDHWSMYHDNLSLYSTPNDTVPSSPSHGGQNSPPRQGYINGFGSLRLREVRSKGKWKEPKGTWNARMLHSQDSLDSGIVISNGQAGLDPHQGTRPAPSSPREIGDDGGFSTRPHVRVLSDNSRTLVHAEVYRTVPESRI</sequence>
<dbReference type="Proteomes" id="UP000230750">
    <property type="component" value="Unassembled WGS sequence"/>
</dbReference>
<dbReference type="InterPro" id="IPR001394">
    <property type="entry name" value="Peptidase_C19_UCH"/>
</dbReference>
<organism evidence="5 6">
    <name type="scientific">Stichopus japonicus</name>
    <name type="common">Sea cucumber</name>
    <dbReference type="NCBI Taxonomy" id="307972"/>
    <lineage>
        <taxon>Eukaryota</taxon>
        <taxon>Metazoa</taxon>
        <taxon>Echinodermata</taxon>
        <taxon>Eleutherozoa</taxon>
        <taxon>Echinozoa</taxon>
        <taxon>Holothuroidea</taxon>
        <taxon>Aspidochirotacea</taxon>
        <taxon>Aspidochirotida</taxon>
        <taxon>Stichopodidae</taxon>
        <taxon>Apostichopus</taxon>
    </lineage>
</organism>
<gene>
    <name evidence="5" type="ORF">BSL78_17506</name>
</gene>
<dbReference type="PANTHER" id="PTHR21646:SF14">
    <property type="entry name" value="FI05488P"/>
    <property type="match status" value="1"/>
</dbReference>
<keyword evidence="6" id="KW-1185">Reference proteome</keyword>
<keyword evidence="5" id="KW-0378">Hydrolase</keyword>
<dbReference type="AlphaFoldDB" id="A0A2G8KC96"/>
<protein>
    <recommendedName>
        <fullName evidence="2">ubiquitinyl hydrolase 1</fullName>
        <ecNumber evidence="2">3.4.19.12</ecNumber>
    </recommendedName>
</protein>
<dbReference type="Pfam" id="PF00443">
    <property type="entry name" value="UCH"/>
    <property type="match status" value="1"/>
</dbReference>
<dbReference type="InterPro" id="IPR038765">
    <property type="entry name" value="Papain-like_cys_pep_sf"/>
</dbReference>